<dbReference type="EMBL" id="CP002408">
    <property type="protein sequence ID" value="AFU60215.1"/>
    <property type="molecule type" value="Genomic_DNA"/>
</dbReference>
<proteinExistence type="predicted"/>
<gene>
    <name evidence="1" type="ordered locus">Ngar_c33000</name>
</gene>
<reference evidence="1 2" key="1">
    <citation type="journal article" date="2012" name="Environ. Microbiol.">
        <title>The genome of the ammonia-oxidizing Candidatus Nitrososphaera gargensis: insights into metabolic versatility and environmental adaptations.</title>
        <authorList>
            <person name="Spang A."/>
            <person name="Poehlein A."/>
            <person name="Offre P."/>
            <person name="Zumbragel S."/>
            <person name="Haider S."/>
            <person name="Rychlik N."/>
            <person name="Nowka B."/>
            <person name="Schmeisser C."/>
            <person name="Lebedeva E.V."/>
            <person name="Rattei T."/>
            <person name="Bohm C."/>
            <person name="Schmid M."/>
            <person name="Galushko A."/>
            <person name="Hatzenpichler R."/>
            <person name="Weinmaier T."/>
            <person name="Daniel R."/>
            <person name="Schleper C."/>
            <person name="Spieck E."/>
            <person name="Streit W."/>
            <person name="Wagner M."/>
        </authorList>
    </citation>
    <scope>NUCLEOTIDE SEQUENCE [LARGE SCALE GENOMIC DNA]</scope>
    <source>
        <strain evidence="2">Ga9.2</strain>
    </source>
</reference>
<sequence length="80" mass="8803">MVSEQGGVSGERKEVDVKDYPKAAAIGQILKDLDFPADKKKKERTGRATPQSEEILPDLQRIEERQYGSVSDVTKATGLV</sequence>
<dbReference type="BioCyc" id="CNIT1237085:G1324-3300-MONOMER"/>
<dbReference type="Pfam" id="PF11387">
    <property type="entry name" value="DUF2795"/>
    <property type="match status" value="1"/>
</dbReference>
<dbReference type="KEGG" id="nga:Ngar_c33000"/>
<dbReference type="RefSeq" id="WP_015020748.1">
    <property type="nucleotide sequence ID" value="NC_018719.1"/>
</dbReference>
<evidence type="ECO:0000313" key="2">
    <source>
        <dbReference type="Proteomes" id="UP000008037"/>
    </source>
</evidence>
<evidence type="ECO:0000313" key="1">
    <source>
        <dbReference type="EMBL" id="AFU60215.1"/>
    </source>
</evidence>
<dbReference type="Proteomes" id="UP000008037">
    <property type="component" value="Chromosome"/>
</dbReference>
<dbReference type="STRING" id="1237085.Ngar_c33000"/>
<dbReference type="OrthoDB" id="13430at2157"/>
<name>K0IJK9_NITGG</name>
<dbReference type="InterPro" id="IPR021527">
    <property type="entry name" value="DUF2795"/>
</dbReference>
<dbReference type="InParanoid" id="K0IJK9"/>
<dbReference type="GeneID" id="13797110"/>
<dbReference type="AlphaFoldDB" id="K0IJK9"/>
<organism evidence="1 2">
    <name type="scientific">Nitrososphaera gargensis (strain Ga9.2)</name>
    <dbReference type="NCBI Taxonomy" id="1237085"/>
    <lineage>
        <taxon>Archaea</taxon>
        <taxon>Nitrososphaerota</taxon>
        <taxon>Nitrososphaeria</taxon>
        <taxon>Nitrososphaerales</taxon>
        <taxon>Nitrososphaeraceae</taxon>
        <taxon>Nitrososphaera</taxon>
    </lineage>
</organism>
<protein>
    <submittedName>
        <fullName evidence="1">Uncharacterized protein</fullName>
    </submittedName>
</protein>
<dbReference type="HOGENOM" id="CLU_176747_0_0_2"/>
<keyword evidence="2" id="KW-1185">Reference proteome</keyword>
<accession>K0IJK9</accession>